<evidence type="ECO:0000256" key="1">
    <source>
        <dbReference type="SAM" id="Phobius"/>
    </source>
</evidence>
<keyword evidence="3" id="KW-1185">Reference proteome</keyword>
<sequence length="305" mass="33603">MLIFFGILLMIQLVVQPLLVLLHELGHAVPALLFTRAKVTVYLGSYGDTANSWRTQIGLLEIYSKRSLFWRGGLCVPSSQNMTTPQQVIMVLGGTVVSFAVAALGFYGVLLFDLHGSLKLFMFLLTLIAAVMLVTNLTPREHAGVASDGLILKQLLARNKVKAAFAPELQQLIARSREVAIDLGYNYISTRHLFLADCVMPYQYSLGSLFFPDPTAGEAFYQQHRIGPANAEANSLPLTQEFEQALRLTSGACRHGLCQVLHPSHLFLAATEVAGSEFNQVTADAAILPQALLAHYRAFDELWQR</sequence>
<accession>A0ABT9AB70</accession>
<keyword evidence="1" id="KW-0472">Membrane</keyword>
<evidence type="ECO:0008006" key="4">
    <source>
        <dbReference type="Google" id="ProtNLM"/>
    </source>
</evidence>
<gene>
    <name evidence="2" type="ORF">Q5H92_10475</name>
</gene>
<dbReference type="RefSeq" id="WP_305011462.1">
    <property type="nucleotide sequence ID" value="NZ_JAUQSX010000004.1"/>
</dbReference>
<reference evidence="2" key="1">
    <citation type="submission" date="2023-07" db="EMBL/GenBank/DDBJ databases">
        <authorList>
            <person name="Kim M.K."/>
        </authorList>
    </citation>
    <scope>NUCLEOTIDE SEQUENCE</scope>
    <source>
        <strain evidence="2">M29</strain>
    </source>
</reference>
<name>A0ABT9AB70_9BACT</name>
<evidence type="ECO:0000313" key="3">
    <source>
        <dbReference type="Proteomes" id="UP001167796"/>
    </source>
</evidence>
<organism evidence="2 3">
    <name type="scientific">Hymenobacter mellowenesis</name>
    <dbReference type="NCBI Taxonomy" id="3063995"/>
    <lineage>
        <taxon>Bacteria</taxon>
        <taxon>Pseudomonadati</taxon>
        <taxon>Bacteroidota</taxon>
        <taxon>Cytophagia</taxon>
        <taxon>Cytophagales</taxon>
        <taxon>Hymenobacteraceae</taxon>
        <taxon>Hymenobacter</taxon>
    </lineage>
</organism>
<feature type="transmembrane region" description="Helical" evidence="1">
    <location>
        <begin position="118"/>
        <end position="137"/>
    </location>
</feature>
<evidence type="ECO:0000313" key="2">
    <source>
        <dbReference type="EMBL" id="MDO7846783.1"/>
    </source>
</evidence>
<dbReference type="Proteomes" id="UP001167796">
    <property type="component" value="Unassembled WGS sequence"/>
</dbReference>
<protein>
    <recommendedName>
        <fullName evidence="4">Peptidase M50 domain-containing protein</fullName>
    </recommendedName>
</protein>
<keyword evidence="1" id="KW-1133">Transmembrane helix</keyword>
<comment type="caution">
    <text evidence="2">The sequence shown here is derived from an EMBL/GenBank/DDBJ whole genome shotgun (WGS) entry which is preliminary data.</text>
</comment>
<proteinExistence type="predicted"/>
<keyword evidence="1" id="KW-0812">Transmembrane</keyword>
<feature type="transmembrane region" description="Helical" evidence="1">
    <location>
        <begin position="88"/>
        <end position="111"/>
    </location>
</feature>
<dbReference type="EMBL" id="JAUQSX010000004">
    <property type="protein sequence ID" value="MDO7846783.1"/>
    <property type="molecule type" value="Genomic_DNA"/>
</dbReference>